<proteinExistence type="predicted"/>
<dbReference type="Proteomes" id="UP000192247">
    <property type="component" value="Unassembled WGS sequence"/>
</dbReference>
<name>A0A1V9XNS7_9ACAR</name>
<protein>
    <submittedName>
        <fullName evidence="2">Insulin-degrading enzyme-like</fullName>
    </submittedName>
</protein>
<keyword evidence="3" id="KW-1185">Reference proteome</keyword>
<reference evidence="2 3" key="1">
    <citation type="journal article" date="2017" name="Gigascience">
        <title>Draft genome of the honey bee ectoparasitic mite, Tropilaelaps mercedesae, is shaped by the parasitic life history.</title>
        <authorList>
            <person name="Dong X."/>
            <person name="Armstrong S.D."/>
            <person name="Xia D."/>
            <person name="Makepeace B.L."/>
            <person name="Darby A.C."/>
            <person name="Kadowaki T."/>
        </authorList>
    </citation>
    <scope>NUCLEOTIDE SEQUENCE [LARGE SCALE GENOMIC DNA]</scope>
    <source>
        <strain evidence="2">Wuxi-XJTLU</strain>
    </source>
</reference>
<sequence>MKNLSNMQFRFKAKEQLIKLQRVPASGAREGPGEVSQLQDRPGAHSRAATHTCAAEQPFEHAMLYLHLPLAEKSYTHEKLPAAAEWECTIEVRRAASEKKSCQPLTFDGTQNMRDYRLHGGEVYQIFRQNEIGGLFSHDVTETANDPLCHIIEKLSLKVLRTEQLGYLACCGREKIYGSFGEA</sequence>
<dbReference type="AlphaFoldDB" id="A0A1V9XNS7"/>
<evidence type="ECO:0000256" key="1">
    <source>
        <dbReference type="SAM" id="MobiDB-lite"/>
    </source>
</evidence>
<dbReference type="InParanoid" id="A0A1V9XNS7"/>
<gene>
    <name evidence="2" type="ORF">BIW11_03306</name>
</gene>
<accession>A0A1V9XNS7</accession>
<dbReference type="EMBL" id="MNPL01006818">
    <property type="protein sequence ID" value="OQR75121.1"/>
    <property type="molecule type" value="Genomic_DNA"/>
</dbReference>
<feature type="region of interest" description="Disordered" evidence="1">
    <location>
        <begin position="23"/>
        <end position="49"/>
    </location>
</feature>
<evidence type="ECO:0000313" key="3">
    <source>
        <dbReference type="Proteomes" id="UP000192247"/>
    </source>
</evidence>
<organism evidence="2 3">
    <name type="scientific">Tropilaelaps mercedesae</name>
    <dbReference type="NCBI Taxonomy" id="418985"/>
    <lineage>
        <taxon>Eukaryota</taxon>
        <taxon>Metazoa</taxon>
        <taxon>Ecdysozoa</taxon>
        <taxon>Arthropoda</taxon>
        <taxon>Chelicerata</taxon>
        <taxon>Arachnida</taxon>
        <taxon>Acari</taxon>
        <taxon>Parasitiformes</taxon>
        <taxon>Mesostigmata</taxon>
        <taxon>Gamasina</taxon>
        <taxon>Dermanyssoidea</taxon>
        <taxon>Laelapidae</taxon>
        <taxon>Tropilaelaps</taxon>
    </lineage>
</organism>
<comment type="caution">
    <text evidence="2">The sequence shown here is derived from an EMBL/GenBank/DDBJ whole genome shotgun (WGS) entry which is preliminary data.</text>
</comment>
<evidence type="ECO:0000313" key="2">
    <source>
        <dbReference type="EMBL" id="OQR75121.1"/>
    </source>
</evidence>